<sequence length="44" mass="5336">MYFEMLLSMKKINYNQLTPKFDSRSNYLRIKFGACLLFLILEKN</sequence>
<dbReference type="EMBL" id="AMGM01000029">
    <property type="protein sequence ID" value="EKB49286.1"/>
    <property type="molecule type" value="Genomic_DNA"/>
</dbReference>
<evidence type="ECO:0000313" key="2">
    <source>
        <dbReference type="Proteomes" id="UP000004478"/>
    </source>
</evidence>
<name>K1L3B2_CECL9</name>
<keyword evidence="2" id="KW-1185">Reference proteome</keyword>
<gene>
    <name evidence="1" type="ORF">B879_02132</name>
</gene>
<dbReference type="AlphaFoldDB" id="K1L3B2"/>
<reference evidence="1 2" key="1">
    <citation type="journal article" date="2012" name="J. Bacteriol.">
        <title>Draft Genome Sequence of Cecembia lonarensis Strain LW9T, Isolated from Lonar Lake, a Haloalkaline Lake in India.</title>
        <authorList>
            <person name="Shivaji S."/>
            <person name="Ara S."/>
            <person name="Singh A."/>
            <person name="Pinnaka A.K."/>
        </authorList>
    </citation>
    <scope>NUCLEOTIDE SEQUENCE [LARGE SCALE GENOMIC DNA]</scope>
    <source>
        <strain evidence="1 2">LW9</strain>
    </source>
</reference>
<accession>K1L3B2</accession>
<dbReference type="Proteomes" id="UP000004478">
    <property type="component" value="Unassembled WGS sequence"/>
</dbReference>
<protein>
    <submittedName>
        <fullName evidence="1">Uncharacterized protein</fullName>
    </submittedName>
</protein>
<comment type="caution">
    <text evidence="1">The sequence shown here is derived from an EMBL/GenBank/DDBJ whole genome shotgun (WGS) entry which is preliminary data.</text>
</comment>
<evidence type="ECO:0000313" key="1">
    <source>
        <dbReference type="EMBL" id="EKB49286.1"/>
    </source>
</evidence>
<proteinExistence type="predicted"/>
<organism evidence="1 2">
    <name type="scientific">Cecembia lonarensis (strain CCUG 58316 / KCTC 22772 / LW9)</name>
    <dbReference type="NCBI Taxonomy" id="1225176"/>
    <lineage>
        <taxon>Bacteria</taxon>
        <taxon>Pseudomonadati</taxon>
        <taxon>Bacteroidota</taxon>
        <taxon>Cytophagia</taxon>
        <taxon>Cytophagales</taxon>
        <taxon>Cyclobacteriaceae</taxon>
        <taxon>Cecembia</taxon>
    </lineage>
</organism>